<organism evidence="3 4">
    <name type="scientific">Candidatus Raymondbacteria bacterium RIFOXYD12_FULL_49_13</name>
    <dbReference type="NCBI Taxonomy" id="1817890"/>
    <lineage>
        <taxon>Bacteria</taxon>
        <taxon>Raymondiibacteriota</taxon>
    </lineage>
</organism>
<feature type="signal peptide" evidence="2">
    <location>
        <begin position="1"/>
        <end position="20"/>
    </location>
</feature>
<dbReference type="EMBL" id="MFYX01000127">
    <property type="protein sequence ID" value="OGK01329.1"/>
    <property type="molecule type" value="Genomic_DNA"/>
</dbReference>
<dbReference type="AlphaFoldDB" id="A0A1F7F3V5"/>
<protein>
    <submittedName>
        <fullName evidence="3">Uncharacterized protein</fullName>
    </submittedName>
</protein>
<feature type="transmembrane region" description="Helical" evidence="1">
    <location>
        <begin position="116"/>
        <end position="136"/>
    </location>
</feature>
<sequence>MKKTIMFPLLLICLIGLVFSQTESPVQKQIKQQGALIKNMQKRMYLVQKDLEVNYQQLSDSLNLRSETLKRLFDSLNTQQDTLESFIKQNNMLATIIVESLTEKTLTKLSQLERRAATYFFAAVIIVLGIFGFIIFKFMNITRKLDATAFVMKETITMDTKICEIMQNQQRLMDEKRKEKTRLKGHEAVNEPETNPGLEQTRIIPSEKDHSLFIRLGEEIFRMRLRIKRIPEDIKGKTALDNALKRLEDELNMQGYAMSDLTDQPYFDEMTVVVKDFVPVDDMPAGQQKVLRMLKPQIKYKDTVISQGEVEVAMSSEDMAQK</sequence>
<keyword evidence="1" id="KW-1133">Transmembrane helix</keyword>
<comment type="caution">
    <text evidence="3">The sequence shown here is derived from an EMBL/GenBank/DDBJ whole genome shotgun (WGS) entry which is preliminary data.</text>
</comment>
<reference evidence="3 4" key="1">
    <citation type="journal article" date="2016" name="Nat. Commun.">
        <title>Thousands of microbial genomes shed light on interconnected biogeochemical processes in an aquifer system.</title>
        <authorList>
            <person name="Anantharaman K."/>
            <person name="Brown C.T."/>
            <person name="Hug L.A."/>
            <person name="Sharon I."/>
            <person name="Castelle C.J."/>
            <person name="Probst A.J."/>
            <person name="Thomas B.C."/>
            <person name="Singh A."/>
            <person name="Wilkins M.J."/>
            <person name="Karaoz U."/>
            <person name="Brodie E.L."/>
            <person name="Williams K.H."/>
            <person name="Hubbard S.S."/>
            <person name="Banfield J.F."/>
        </authorList>
    </citation>
    <scope>NUCLEOTIDE SEQUENCE [LARGE SCALE GENOMIC DNA]</scope>
</reference>
<dbReference type="Proteomes" id="UP000179243">
    <property type="component" value="Unassembled WGS sequence"/>
</dbReference>
<accession>A0A1F7F3V5</accession>
<gene>
    <name evidence="3" type="ORF">A2519_13085</name>
</gene>
<evidence type="ECO:0000313" key="4">
    <source>
        <dbReference type="Proteomes" id="UP000179243"/>
    </source>
</evidence>
<evidence type="ECO:0000256" key="1">
    <source>
        <dbReference type="SAM" id="Phobius"/>
    </source>
</evidence>
<keyword evidence="2" id="KW-0732">Signal</keyword>
<feature type="chain" id="PRO_5009528385" evidence="2">
    <location>
        <begin position="21"/>
        <end position="322"/>
    </location>
</feature>
<evidence type="ECO:0000313" key="3">
    <source>
        <dbReference type="EMBL" id="OGK01329.1"/>
    </source>
</evidence>
<evidence type="ECO:0000256" key="2">
    <source>
        <dbReference type="SAM" id="SignalP"/>
    </source>
</evidence>
<keyword evidence="1" id="KW-0812">Transmembrane</keyword>
<name>A0A1F7F3V5_UNCRA</name>
<proteinExistence type="predicted"/>
<keyword evidence="1" id="KW-0472">Membrane</keyword>